<feature type="transmembrane region" description="Helical" evidence="1">
    <location>
        <begin position="56"/>
        <end position="80"/>
    </location>
</feature>
<evidence type="ECO:0000256" key="1">
    <source>
        <dbReference type="SAM" id="Phobius"/>
    </source>
</evidence>
<feature type="transmembrane region" description="Helical" evidence="1">
    <location>
        <begin position="165"/>
        <end position="185"/>
    </location>
</feature>
<comment type="caution">
    <text evidence="3">The sequence shown here is derived from an EMBL/GenBank/DDBJ whole genome shotgun (WGS) entry which is preliminary data.</text>
</comment>
<dbReference type="EMBL" id="MRZV01000637">
    <property type="protein sequence ID" value="PIK46552.1"/>
    <property type="molecule type" value="Genomic_DNA"/>
</dbReference>
<organism evidence="3 4">
    <name type="scientific">Stichopus japonicus</name>
    <name type="common">Sea cucumber</name>
    <dbReference type="NCBI Taxonomy" id="307972"/>
    <lineage>
        <taxon>Eukaryota</taxon>
        <taxon>Metazoa</taxon>
        <taxon>Echinodermata</taxon>
        <taxon>Eleutherozoa</taxon>
        <taxon>Echinozoa</taxon>
        <taxon>Holothuroidea</taxon>
        <taxon>Aspidochirotacea</taxon>
        <taxon>Aspidochirotida</taxon>
        <taxon>Stichopodidae</taxon>
        <taxon>Apostichopus</taxon>
    </lineage>
</organism>
<feature type="chain" id="PRO_5013876580" evidence="2">
    <location>
        <begin position="20"/>
        <end position="238"/>
    </location>
</feature>
<keyword evidence="1" id="KW-0472">Membrane</keyword>
<evidence type="ECO:0000256" key="2">
    <source>
        <dbReference type="SAM" id="SignalP"/>
    </source>
</evidence>
<feature type="transmembrane region" description="Helical" evidence="1">
    <location>
        <begin position="192"/>
        <end position="212"/>
    </location>
</feature>
<keyword evidence="1" id="KW-1133">Transmembrane helix</keyword>
<feature type="signal peptide" evidence="2">
    <location>
        <begin position="1"/>
        <end position="19"/>
    </location>
</feature>
<keyword evidence="4" id="KW-1185">Reference proteome</keyword>
<feature type="transmembrane region" description="Helical" evidence="1">
    <location>
        <begin position="138"/>
        <end position="159"/>
    </location>
</feature>
<name>A0A2G8KEY7_STIJA</name>
<reference evidence="3 4" key="1">
    <citation type="journal article" date="2017" name="PLoS Biol.">
        <title>The sea cucumber genome provides insights into morphological evolution and visceral regeneration.</title>
        <authorList>
            <person name="Zhang X."/>
            <person name="Sun L."/>
            <person name="Yuan J."/>
            <person name="Sun Y."/>
            <person name="Gao Y."/>
            <person name="Zhang L."/>
            <person name="Li S."/>
            <person name="Dai H."/>
            <person name="Hamel J.F."/>
            <person name="Liu C."/>
            <person name="Yu Y."/>
            <person name="Liu S."/>
            <person name="Lin W."/>
            <person name="Guo K."/>
            <person name="Jin S."/>
            <person name="Xu P."/>
            <person name="Storey K.B."/>
            <person name="Huan P."/>
            <person name="Zhang T."/>
            <person name="Zhou Y."/>
            <person name="Zhang J."/>
            <person name="Lin C."/>
            <person name="Li X."/>
            <person name="Xing L."/>
            <person name="Huo D."/>
            <person name="Sun M."/>
            <person name="Wang L."/>
            <person name="Mercier A."/>
            <person name="Li F."/>
            <person name="Yang H."/>
            <person name="Xiang J."/>
        </authorList>
    </citation>
    <scope>NUCLEOTIDE SEQUENCE [LARGE SCALE GENOMIC DNA]</scope>
    <source>
        <strain evidence="3">Shaxun</strain>
        <tissue evidence="3">Muscle</tissue>
    </source>
</reference>
<keyword evidence="2" id="KW-0732">Signal</keyword>
<evidence type="ECO:0000313" key="4">
    <source>
        <dbReference type="Proteomes" id="UP000230750"/>
    </source>
</evidence>
<gene>
    <name evidence="3" type="ORF">BSL78_16587</name>
</gene>
<accession>A0A2G8KEY7</accession>
<feature type="transmembrane region" description="Helical" evidence="1">
    <location>
        <begin position="27"/>
        <end position="49"/>
    </location>
</feature>
<dbReference type="PANTHER" id="PTHR33802:SF1">
    <property type="entry name" value="XK-RELATED PROTEIN"/>
    <property type="match status" value="1"/>
</dbReference>
<protein>
    <submittedName>
        <fullName evidence="3">Uncharacterized protein</fullName>
    </submittedName>
</protein>
<dbReference type="AlphaFoldDB" id="A0A2G8KEY7"/>
<dbReference type="Proteomes" id="UP000230750">
    <property type="component" value="Unassembled WGS sequence"/>
</dbReference>
<dbReference type="OrthoDB" id="5586934at2759"/>
<sequence>MATWIVFVIICLFIKNSDGPVYLNPPVINYGFLSAYTLYLVIGFGWVFAFDANAEIWTFVLIIGLKVTLYIAMICYYIPVKKYTVELAKTQRWNLLCLRILVQNGVALHTTWVTVATLLSFTIVLVKLTDWGQTAACCFSLSILAMELILYFILDLIVFDKYTRYTFTTYPTAIWALIAILVQNFEKDRPHMIFAIALLCTATIMCAVKVLVSIRRCQVDPLDVEPVDQMKMTIIEKA</sequence>
<proteinExistence type="predicted"/>
<feature type="transmembrane region" description="Helical" evidence="1">
    <location>
        <begin position="100"/>
        <end position="126"/>
    </location>
</feature>
<dbReference type="PANTHER" id="PTHR33802">
    <property type="entry name" value="SI:CH211-161H7.5-RELATED"/>
    <property type="match status" value="1"/>
</dbReference>
<keyword evidence="1" id="KW-0812">Transmembrane</keyword>
<evidence type="ECO:0000313" key="3">
    <source>
        <dbReference type="EMBL" id="PIK46552.1"/>
    </source>
</evidence>